<keyword evidence="2" id="KW-1185">Reference proteome</keyword>
<evidence type="ECO:0000313" key="2">
    <source>
        <dbReference type="Proteomes" id="UP001295794"/>
    </source>
</evidence>
<proteinExistence type="predicted"/>
<evidence type="ECO:0000313" key="1">
    <source>
        <dbReference type="EMBL" id="CAK5280640.1"/>
    </source>
</evidence>
<dbReference type="AlphaFoldDB" id="A0AAD2HTB7"/>
<dbReference type="EMBL" id="CAVNYO010000440">
    <property type="protein sequence ID" value="CAK5280640.1"/>
    <property type="molecule type" value="Genomic_DNA"/>
</dbReference>
<sequence>MRSQERLAQKHVRITDGAFNLALKMTGHVLLEQSDPICYATVLRELGECTNQWSFGTHLRPENLLDSKDPRPPSCFLHPHPLHILHLNLVQWPIGWYLEFDFQLMFVHQICCRYLINIRRNFNRQVLVRQLGSGFRTLDVSQFRSYDDWGEVQGRVGGDTVRQLAVLAVQNPVVDQRRHGQEGAIVQMSCKDLKTPQTVSRFIDWTQSDSSRLNATNTYNPRNTRRL</sequence>
<comment type="caution">
    <text evidence="1">The sequence shown here is derived from an EMBL/GenBank/DDBJ whole genome shotgun (WGS) entry which is preliminary data.</text>
</comment>
<accession>A0AAD2HTB7</accession>
<protein>
    <submittedName>
        <fullName evidence="1">Uncharacterized protein</fullName>
    </submittedName>
</protein>
<dbReference type="Proteomes" id="UP001295794">
    <property type="component" value="Unassembled WGS sequence"/>
</dbReference>
<name>A0AAD2HTB7_9AGAR</name>
<feature type="non-terminal residue" evidence="1">
    <location>
        <position position="227"/>
    </location>
</feature>
<organism evidence="1 2">
    <name type="scientific">Mycena citricolor</name>
    <dbReference type="NCBI Taxonomy" id="2018698"/>
    <lineage>
        <taxon>Eukaryota</taxon>
        <taxon>Fungi</taxon>
        <taxon>Dikarya</taxon>
        <taxon>Basidiomycota</taxon>
        <taxon>Agaricomycotina</taxon>
        <taxon>Agaricomycetes</taxon>
        <taxon>Agaricomycetidae</taxon>
        <taxon>Agaricales</taxon>
        <taxon>Marasmiineae</taxon>
        <taxon>Mycenaceae</taxon>
        <taxon>Mycena</taxon>
    </lineage>
</organism>
<gene>
    <name evidence="1" type="ORF">MYCIT1_LOCUS31190</name>
</gene>
<reference evidence="1" key="1">
    <citation type="submission" date="2023-11" db="EMBL/GenBank/DDBJ databases">
        <authorList>
            <person name="De Vega J J."/>
            <person name="De Vega J J."/>
        </authorList>
    </citation>
    <scope>NUCLEOTIDE SEQUENCE</scope>
</reference>